<dbReference type="OrthoDB" id="10377565at2759"/>
<reference evidence="2 3" key="1">
    <citation type="submission" date="2016-07" db="EMBL/GenBank/DDBJ databases">
        <title>Pervasive Adenine N6-methylation of Active Genes in Fungi.</title>
        <authorList>
            <consortium name="DOE Joint Genome Institute"/>
            <person name="Mondo S.J."/>
            <person name="Dannebaum R.O."/>
            <person name="Kuo R.C."/>
            <person name="Labutti K."/>
            <person name="Haridas S."/>
            <person name="Kuo A."/>
            <person name="Salamov A."/>
            <person name="Ahrendt S.R."/>
            <person name="Lipzen A."/>
            <person name="Sullivan W."/>
            <person name="Andreopoulos W.B."/>
            <person name="Clum A."/>
            <person name="Lindquist E."/>
            <person name="Daum C."/>
            <person name="Ramamoorthy G.K."/>
            <person name="Gryganskyi A."/>
            <person name="Culley D."/>
            <person name="Magnuson J.K."/>
            <person name="James T.Y."/>
            <person name="O'Malley M.A."/>
            <person name="Stajich J.E."/>
            <person name="Spatafora J.W."/>
            <person name="Visel A."/>
            <person name="Grigoriev I.V."/>
        </authorList>
    </citation>
    <scope>NUCLEOTIDE SEQUENCE [LARGE SCALE GENOMIC DNA]</scope>
    <source>
        <strain evidence="2 3">JEL800</strain>
    </source>
</reference>
<dbReference type="AlphaFoldDB" id="A0A1Y2CHU5"/>
<keyword evidence="3" id="KW-1185">Reference proteome</keyword>
<feature type="coiled-coil region" evidence="1">
    <location>
        <begin position="50"/>
        <end position="169"/>
    </location>
</feature>
<evidence type="ECO:0000313" key="3">
    <source>
        <dbReference type="Proteomes" id="UP000193642"/>
    </source>
</evidence>
<dbReference type="Gene3D" id="1.10.287.1490">
    <property type="match status" value="1"/>
</dbReference>
<sequence>MGVLTADLDTATNANTVAQLEASDIKVALERVNEECMASKALAEERAESFNQLKTEYDAASLRLASLTEELESAKSYIAQQSAQVNAEAGNVSERLQALTEELDGAKSLIEQQSCQLEQAQHDYAEANAQLISLREELETVKNSYNEQSQEMEKRNQELLCERERMESAVREIGLRMRCWWRWRINLRRLANKLRRLLNLLKRHMVTLMFVLEAQKHALLAREEFERSQALVAERESHVTALESALAVMTKERDEMKREWNAVRDKLTGMQTNLDVSEESFLDLEAALRDSKAREGVLQAQVQEATRLLGESQAALEQRWLRLGNGSGELGIGDADVWRCWFAIASCCRCSRRSQSC</sequence>
<protein>
    <submittedName>
        <fullName evidence="2">Uncharacterized protein</fullName>
    </submittedName>
</protein>
<name>A0A1Y2CHU5_9FUNG</name>
<organism evidence="2 3">
    <name type="scientific">Rhizoclosmatium globosum</name>
    <dbReference type="NCBI Taxonomy" id="329046"/>
    <lineage>
        <taxon>Eukaryota</taxon>
        <taxon>Fungi</taxon>
        <taxon>Fungi incertae sedis</taxon>
        <taxon>Chytridiomycota</taxon>
        <taxon>Chytridiomycota incertae sedis</taxon>
        <taxon>Chytridiomycetes</taxon>
        <taxon>Chytridiales</taxon>
        <taxon>Chytriomycetaceae</taxon>
        <taxon>Rhizoclosmatium</taxon>
    </lineage>
</organism>
<accession>A0A1Y2CHU5</accession>
<evidence type="ECO:0000256" key="1">
    <source>
        <dbReference type="SAM" id="Coils"/>
    </source>
</evidence>
<dbReference type="Proteomes" id="UP000193642">
    <property type="component" value="Unassembled WGS sequence"/>
</dbReference>
<dbReference type="EMBL" id="MCGO01000016">
    <property type="protein sequence ID" value="ORY46609.1"/>
    <property type="molecule type" value="Genomic_DNA"/>
</dbReference>
<gene>
    <name evidence="2" type="ORF">BCR33DRAFT_132084</name>
</gene>
<proteinExistence type="predicted"/>
<evidence type="ECO:0000313" key="2">
    <source>
        <dbReference type="EMBL" id="ORY46609.1"/>
    </source>
</evidence>
<keyword evidence="1" id="KW-0175">Coiled coil</keyword>
<comment type="caution">
    <text evidence="2">The sequence shown here is derived from an EMBL/GenBank/DDBJ whole genome shotgun (WGS) entry which is preliminary data.</text>
</comment>